<proteinExistence type="predicted"/>
<gene>
    <name evidence="2" type="ORF">GGR21_003943</name>
</gene>
<organism evidence="2 3">
    <name type="scientific">Dysgonomonas hofstadii</name>
    <dbReference type="NCBI Taxonomy" id="637886"/>
    <lineage>
        <taxon>Bacteria</taxon>
        <taxon>Pseudomonadati</taxon>
        <taxon>Bacteroidota</taxon>
        <taxon>Bacteroidia</taxon>
        <taxon>Bacteroidales</taxon>
        <taxon>Dysgonomonadaceae</taxon>
        <taxon>Dysgonomonas</taxon>
    </lineage>
</organism>
<reference evidence="2 3" key="1">
    <citation type="submission" date="2020-08" db="EMBL/GenBank/DDBJ databases">
        <title>Genomic Encyclopedia of Type Strains, Phase IV (KMG-IV): sequencing the most valuable type-strain genomes for metagenomic binning, comparative biology and taxonomic classification.</title>
        <authorList>
            <person name="Goeker M."/>
        </authorList>
    </citation>
    <scope>NUCLEOTIDE SEQUENCE [LARGE SCALE GENOMIC DNA]</scope>
    <source>
        <strain evidence="2 3">DSM 104969</strain>
    </source>
</reference>
<name>A0A840CRG3_9BACT</name>
<protein>
    <recommendedName>
        <fullName evidence="1">Fibronectin type III-like domain-containing protein</fullName>
    </recommendedName>
</protein>
<dbReference type="SMART" id="SM01217">
    <property type="entry name" value="Fn3_like"/>
    <property type="match status" value="1"/>
</dbReference>
<dbReference type="EMBL" id="JACIEP010000021">
    <property type="protein sequence ID" value="MBB4038016.1"/>
    <property type="molecule type" value="Genomic_DNA"/>
</dbReference>
<dbReference type="InterPro" id="IPR026891">
    <property type="entry name" value="Fn3-like"/>
</dbReference>
<keyword evidence="3" id="KW-1185">Reference proteome</keyword>
<dbReference type="Proteomes" id="UP000555103">
    <property type="component" value="Unassembled WGS sequence"/>
</dbReference>
<evidence type="ECO:0000313" key="3">
    <source>
        <dbReference type="Proteomes" id="UP000555103"/>
    </source>
</evidence>
<sequence>MKHFKRLYLKKGEEKRISFFITKDDLSIINKDMQAVVESGEFTFMVGTHSKDIRVTEKIVITE</sequence>
<dbReference type="Gene3D" id="2.60.40.10">
    <property type="entry name" value="Immunoglobulins"/>
    <property type="match status" value="1"/>
</dbReference>
<comment type="caution">
    <text evidence="2">The sequence shown here is derived from an EMBL/GenBank/DDBJ whole genome shotgun (WGS) entry which is preliminary data.</text>
</comment>
<evidence type="ECO:0000313" key="2">
    <source>
        <dbReference type="EMBL" id="MBB4038016.1"/>
    </source>
</evidence>
<dbReference type="AlphaFoldDB" id="A0A840CRG3"/>
<accession>A0A840CRG3</accession>
<dbReference type="Pfam" id="PF14310">
    <property type="entry name" value="Fn3-like"/>
    <property type="match status" value="1"/>
</dbReference>
<dbReference type="InterPro" id="IPR013783">
    <property type="entry name" value="Ig-like_fold"/>
</dbReference>
<evidence type="ECO:0000259" key="1">
    <source>
        <dbReference type="SMART" id="SM01217"/>
    </source>
</evidence>
<feature type="domain" description="Fibronectin type III-like" evidence="1">
    <location>
        <begin position="2"/>
        <end position="50"/>
    </location>
</feature>